<keyword evidence="4" id="KW-0547">Nucleotide-binding</keyword>
<keyword evidence="4" id="KW-0067">ATP-binding</keyword>
<dbReference type="SUPFAM" id="SSF55874">
    <property type="entry name" value="ATPase domain of HSP90 chaperone/DNA topoisomerase II/histidine kinase"/>
    <property type="match status" value="1"/>
</dbReference>
<dbReference type="KEGG" id="sgz:C0216_05565"/>
<dbReference type="EMBL" id="CP030862">
    <property type="protein sequence ID" value="AXE22990.1"/>
    <property type="molecule type" value="Genomic_DNA"/>
</dbReference>
<evidence type="ECO:0000313" key="4">
    <source>
        <dbReference type="EMBL" id="AXE22990.1"/>
    </source>
</evidence>
<dbReference type="CDD" id="cd16936">
    <property type="entry name" value="HATPase_RsbW-like"/>
    <property type="match status" value="1"/>
</dbReference>
<keyword evidence="1" id="KW-0723">Serine/threonine-protein kinase</keyword>
<organism evidence="4 5">
    <name type="scientific">Streptomyces globosus</name>
    <dbReference type="NCBI Taxonomy" id="68209"/>
    <lineage>
        <taxon>Bacteria</taxon>
        <taxon>Bacillati</taxon>
        <taxon>Actinomycetota</taxon>
        <taxon>Actinomycetes</taxon>
        <taxon>Kitasatosporales</taxon>
        <taxon>Streptomycetaceae</taxon>
        <taxon>Streptomyces</taxon>
    </lineage>
</organism>
<evidence type="ECO:0000313" key="5">
    <source>
        <dbReference type="Proteomes" id="UP000252004"/>
    </source>
</evidence>
<evidence type="ECO:0000256" key="2">
    <source>
        <dbReference type="SAM" id="MobiDB-lite"/>
    </source>
</evidence>
<dbReference type="InterPro" id="IPR003594">
    <property type="entry name" value="HATPase_dom"/>
</dbReference>
<reference evidence="4 5" key="1">
    <citation type="submission" date="2018-01" db="EMBL/GenBank/DDBJ databases">
        <title>Draft genome Sequence of streptomyces globosus LZH-48.</title>
        <authorList>
            <person name="Ran K."/>
            <person name="Li Z."/>
            <person name="Wei S."/>
            <person name="Dong R."/>
        </authorList>
    </citation>
    <scope>NUCLEOTIDE SEQUENCE [LARGE SCALE GENOMIC DNA]</scope>
    <source>
        <strain evidence="4 5">LZH-48</strain>
    </source>
</reference>
<protein>
    <submittedName>
        <fullName evidence="4">ATP-binding protein</fullName>
    </submittedName>
</protein>
<dbReference type="Proteomes" id="UP000252004">
    <property type="component" value="Chromosome"/>
</dbReference>
<dbReference type="OrthoDB" id="3473697at2"/>
<keyword evidence="5" id="KW-1185">Reference proteome</keyword>
<accession>A0A344TWG9</accession>
<dbReference type="PANTHER" id="PTHR35526">
    <property type="entry name" value="ANTI-SIGMA-F FACTOR RSBW-RELATED"/>
    <property type="match status" value="1"/>
</dbReference>
<dbReference type="InterPro" id="IPR036890">
    <property type="entry name" value="HATPase_C_sf"/>
</dbReference>
<dbReference type="Pfam" id="PF13581">
    <property type="entry name" value="HATPase_c_2"/>
    <property type="match status" value="1"/>
</dbReference>
<feature type="region of interest" description="Disordered" evidence="2">
    <location>
        <begin position="93"/>
        <end position="115"/>
    </location>
</feature>
<dbReference type="Gene3D" id="3.30.565.10">
    <property type="entry name" value="Histidine kinase-like ATPase, C-terminal domain"/>
    <property type="match status" value="1"/>
</dbReference>
<feature type="domain" description="Histidine kinase/HSP90-like ATPase" evidence="3">
    <location>
        <begin position="36"/>
        <end position="142"/>
    </location>
</feature>
<keyword evidence="1" id="KW-0808">Transferase</keyword>
<dbReference type="InterPro" id="IPR050267">
    <property type="entry name" value="Anti-sigma-factor_SerPK"/>
</dbReference>
<keyword evidence="1" id="KW-0418">Kinase</keyword>
<evidence type="ECO:0000256" key="1">
    <source>
        <dbReference type="ARBA" id="ARBA00022527"/>
    </source>
</evidence>
<name>A0A344TWG9_9ACTN</name>
<evidence type="ECO:0000259" key="3">
    <source>
        <dbReference type="Pfam" id="PF13581"/>
    </source>
</evidence>
<gene>
    <name evidence="4" type="ORF">C0216_05565</name>
</gene>
<feature type="compositionally biased region" description="Pro residues" evidence="2">
    <location>
        <begin position="102"/>
        <end position="112"/>
    </location>
</feature>
<dbReference type="AlphaFoldDB" id="A0A344TWG9"/>
<sequence length="149" mass="16322">MTPHSTERTLPAPVTVRVFSERFRSTRRGARLARCLAVHQLQAWGIRSDTVLSHDAALVIAELTANAVTHGRLPGRDFALTLTLAPDTLRIEVSDTRSERLPPTPATEPPPLSESGRGLLLVQSLATHWEVHPRTPVGKTISAHLPIPR</sequence>
<dbReference type="GO" id="GO:0005524">
    <property type="term" value="F:ATP binding"/>
    <property type="evidence" value="ECO:0007669"/>
    <property type="project" value="UniProtKB-KW"/>
</dbReference>
<dbReference type="RefSeq" id="WP_114054180.1">
    <property type="nucleotide sequence ID" value="NZ_CP030862.1"/>
</dbReference>
<proteinExistence type="predicted"/>
<dbReference type="GO" id="GO:0004674">
    <property type="term" value="F:protein serine/threonine kinase activity"/>
    <property type="evidence" value="ECO:0007669"/>
    <property type="project" value="UniProtKB-KW"/>
</dbReference>
<dbReference type="PANTHER" id="PTHR35526:SF3">
    <property type="entry name" value="ANTI-SIGMA-F FACTOR RSBW"/>
    <property type="match status" value="1"/>
</dbReference>